<comment type="caution">
    <text evidence="1">The sequence shown here is derived from an EMBL/GenBank/DDBJ whole genome shotgun (WGS) entry which is preliminary data.</text>
</comment>
<dbReference type="InterPro" id="IPR032466">
    <property type="entry name" value="Metal_Hydrolase"/>
</dbReference>
<protein>
    <submittedName>
        <fullName evidence="1">Uncharacterized protein</fullName>
    </submittedName>
</protein>
<dbReference type="Proteomes" id="UP001139646">
    <property type="component" value="Unassembled WGS sequence"/>
</dbReference>
<dbReference type="EMBL" id="JAKKSL010000001">
    <property type="protein sequence ID" value="MCI2282425.1"/>
    <property type="molecule type" value="Genomic_DNA"/>
</dbReference>
<gene>
    <name evidence="1" type="ORF">L3081_02225</name>
</gene>
<keyword evidence="2" id="KW-1185">Reference proteome</keyword>
<evidence type="ECO:0000313" key="1">
    <source>
        <dbReference type="EMBL" id="MCI2282425.1"/>
    </source>
</evidence>
<proteinExistence type="predicted"/>
<accession>A0ABS9WWU2</accession>
<organism evidence="1 2">
    <name type="scientific">Colwellia maritima</name>
    <dbReference type="NCBI Taxonomy" id="2912588"/>
    <lineage>
        <taxon>Bacteria</taxon>
        <taxon>Pseudomonadati</taxon>
        <taxon>Pseudomonadota</taxon>
        <taxon>Gammaproteobacteria</taxon>
        <taxon>Alteromonadales</taxon>
        <taxon>Colwelliaceae</taxon>
        <taxon>Colwellia</taxon>
    </lineage>
</organism>
<dbReference type="RefSeq" id="WP_242283122.1">
    <property type="nucleotide sequence ID" value="NZ_JAKKSL010000001.1"/>
</dbReference>
<dbReference type="SUPFAM" id="SSF51556">
    <property type="entry name" value="Metallo-dependent hydrolases"/>
    <property type="match status" value="1"/>
</dbReference>
<evidence type="ECO:0000313" key="2">
    <source>
        <dbReference type="Proteomes" id="UP001139646"/>
    </source>
</evidence>
<dbReference type="Gene3D" id="3.20.20.140">
    <property type="entry name" value="Metal-dependent hydrolases"/>
    <property type="match status" value="1"/>
</dbReference>
<reference evidence="1" key="1">
    <citation type="submission" date="2022-01" db="EMBL/GenBank/DDBJ databases">
        <title>Colwellia maritima, isolated from seawater.</title>
        <authorList>
            <person name="Kristyanto S."/>
            <person name="Jung J."/>
            <person name="Jeon C.O."/>
        </authorList>
    </citation>
    <scope>NUCLEOTIDE SEQUENCE</scope>
    <source>
        <strain evidence="1">MSW7</strain>
    </source>
</reference>
<sequence length="54" mass="6134">MPLNCIPVTTTKAAFQEKLDSVDDKLWVDCGFWGGVIPQNIDDLDELLNRSVRR</sequence>
<name>A0ABS9WWU2_9GAMM</name>